<dbReference type="Proteomes" id="UP000682733">
    <property type="component" value="Unassembled WGS sequence"/>
</dbReference>
<comment type="caution">
    <text evidence="3">The sequence shown here is derived from an EMBL/GenBank/DDBJ whole genome shotgun (WGS) entry which is preliminary data.</text>
</comment>
<dbReference type="SUPFAM" id="SSF53098">
    <property type="entry name" value="Ribonuclease H-like"/>
    <property type="match status" value="1"/>
</dbReference>
<evidence type="ECO:0000313" key="4">
    <source>
        <dbReference type="EMBL" id="CAF3922074.1"/>
    </source>
</evidence>
<dbReference type="InterPro" id="IPR012337">
    <property type="entry name" value="RNaseH-like_sf"/>
</dbReference>
<dbReference type="Proteomes" id="UP000677228">
    <property type="component" value="Unassembled WGS sequence"/>
</dbReference>
<evidence type="ECO:0000313" key="5">
    <source>
        <dbReference type="Proteomes" id="UP000677228"/>
    </source>
</evidence>
<dbReference type="Pfam" id="PF14291">
    <property type="entry name" value="DUF4371"/>
    <property type="match status" value="1"/>
</dbReference>
<name>A0A8S2E605_9BILA</name>
<evidence type="ECO:0000313" key="3">
    <source>
        <dbReference type="EMBL" id="CAF1134788.1"/>
    </source>
</evidence>
<protein>
    <recommendedName>
        <fullName evidence="2">TTF-type domain-containing protein</fullName>
    </recommendedName>
</protein>
<sequence length="958" mass="110458">MSSNLSGKCPLCLKPVLVRNFKRHCNSFHTSIDTDQKLQKQICKLKENIIKNNNNENILRQTATDDLPIQRSTSNELSPPSKRVRRESANEIENISSIYGNESILNTTDNKEILNCSESGTMKDFGYVTHINKIELSDIKNKICGELQYIIQQTQLTSRFLDLSVDPNISTKHFVIETSTYLTALRESITDLLIKCDQTLEQIPSSLLTTTEMIKSSEISISRDPSTRKIHNEVELRYLVNEGPYQPILKHYPDNEVLKKNNQTCHFTSKWYQEFPLIEYSPTKDSIYCFCCRLFGDGPGSAQSENAWTTLGVNTWNKIKGSRGVNKKGKLEAHNESEAHISSLQRYLKFKERKNNIDFMLDKNLQQQEQQKVQMAKSNLEAVKILIDCVKYLSRQDIAFRGHVEEEGNFYQLVQLLSKHNPVLKQWLNDVHNRPYKVTYMSTDSQNEFIQLLGDSVQETSLADIRASPYYSIMADSTPDSNRQDMLTIFVRFADDNLEPQERFVSIKELRLKTGDGIANHILEVLNELQLDPDRLVAQSYDYANNMSGQLNGVQAKISDKLQRKIKYIPCSAHRSNTVVKHACEASLDINCLVGTLQNIYNFFTSSTKRLAILNDKYSSNLFTLIPKTTSTIRWGGKYQALKAVYESFREIVEALDEITDDSENFDKDTRNEANSINTNMKTFNFITYLIFMKNLMSTTNAITNHFQGEKLDLLTTGELLDRTTKLLERERNNDDNLNNLITMSENMSKSYEIDPDKEFNYKHRRRRPPKRIDENPHTAHKFTRLQYYTNSFRQVLDRLILEYKEVLSSIDSNLESLSKLAPEYITNLSQQDVVHICQMTKIDDSNLLYGEIQLFKTKIAEECVTITDASLFISQRKSTIPRLYQAYRYLLSIPVTVASNERSFSKVKIIKNRLRTTMDDERLQALLSCSIGTVLVDAMNTQELVERWSRNKSGRRI</sequence>
<dbReference type="EMBL" id="CAJOBA010023486">
    <property type="protein sequence ID" value="CAF3922074.1"/>
    <property type="molecule type" value="Genomic_DNA"/>
</dbReference>
<evidence type="ECO:0000259" key="2">
    <source>
        <dbReference type="SMART" id="SM00597"/>
    </source>
</evidence>
<reference evidence="3" key="1">
    <citation type="submission" date="2021-02" db="EMBL/GenBank/DDBJ databases">
        <authorList>
            <person name="Nowell W R."/>
        </authorList>
    </citation>
    <scope>NUCLEOTIDE SEQUENCE</scope>
</reference>
<dbReference type="PANTHER" id="PTHR45749">
    <property type="match status" value="1"/>
</dbReference>
<dbReference type="EMBL" id="CAJNOK010011205">
    <property type="protein sequence ID" value="CAF1134788.1"/>
    <property type="molecule type" value="Genomic_DNA"/>
</dbReference>
<feature type="domain" description="TTF-type" evidence="2">
    <location>
        <begin position="263"/>
        <end position="372"/>
    </location>
</feature>
<dbReference type="GO" id="GO:0046983">
    <property type="term" value="F:protein dimerization activity"/>
    <property type="evidence" value="ECO:0007669"/>
    <property type="project" value="InterPro"/>
</dbReference>
<dbReference type="InterPro" id="IPR006580">
    <property type="entry name" value="Znf_TTF"/>
</dbReference>
<dbReference type="SMART" id="SM00597">
    <property type="entry name" value="ZnF_TTF"/>
    <property type="match status" value="1"/>
</dbReference>
<organism evidence="3 5">
    <name type="scientific">Didymodactylos carnosus</name>
    <dbReference type="NCBI Taxonomy" id="1234261"/>
    <lineage>
        <taxon>Eukaryota</taxon>
        <taxon>Metazoa</taxon>
        <taxon>Spiralia</taxon>
        <taxon>Gnathifera</taxon>
        <taxon>Rotifera</taxon>
        <taxon>Eurotatoria</taxon>
        <taxon>Bdelloidea</taxon>
        <taxon>Philodinida</taxon>
        <taxon>Philodinidae</taxon>
        <taxon>Didymodactylos</taxon>
    </lineage>
</organism>
<evidence type="ECO:0000256" key="1">
    <source>
        <dbReference type="SAM" id="MobiDB-lite"/>
    </source>
</evidence>
<accession>A0A8S2E605</accession>
<gene>
    <name evidence="3" type="ORF">OVA965_LOCUS20831</name>
    <name evidence="4" type="ORF">TMI583_LOCUS21322</name>
</gene>
<dbReference type="InterPro" id="IPR025398">
    <property type="entry name" value="DUF4371"/>
</dbReference>
<dbReference type="Pfam" id="PF05699">
    <property type="entry name" value="Dimer_Tnp_hAT"/>
    <property type="match status" value="1"/>
</dbReference>
<dbReference type="PANTHER" id="PTHR45749:SF21">
    <property type="entry name" value="DUF4371 DOMAIN-CONTAINING PROTEIN"/>
    <property type="match status" value="1"/>
</dbReference>
<feature type="compositionally biased region" description="Polar residues" evidence="1">
    <location>
        <begin position="61"/>
        <end position="78"/>
    </location>
</feature>
<dbReference type="AlphaFoldDB" id="A0A8S2E605"/>
<dbReference type="InterPro" id="IPR008906">
    <property type="entry name" value="HATC_C_dom"/>
</dbReference>
<proteinExistence type="predicted"/>
<feature type="region of interest" description="Disordered" evidence="1">
    <location>
        <begin position="61"/>
        <end position="86"/>
    </location>
</feature>